<feature type="compositionally biased region" description="Low complexity" evidence="9">
    <location>
        <begin position="305"/>
        <end position="320"/>
    </location>
</feature>
<evidence type="ECO:0000256" key="4">
    <source>
        <dbReference type="ARBA" id="ARBA00022490"/>
    </source>
</evidence>
<keyword evidence="5" id="KW-0678">Repressor</keyword>
<dbReference type="GO" id="GO:0000082">
    <property type="term" value="P:G1/S transition of mitotic cell cycle"/>
    <property type="evidence" value="ECO:0007669"/>
    <property type="project" value="InterPro"/>
</dbReference>
<name>A0A9P7SJC0_9HYPO</name>
<keyword evidence="8" id="KW-0539">Nucleus</keyword>
<feature type="region of interest" description="Disordered" evidence="9">
    <location>
        <begin position="285"/>
        <end position="407"/>
    </location>
</feature>
<reference evidence="10 11" key="1">
    <citation type="journal article" date="2020" name="bioRxiv">
        <title>Whole genome comparisons of ergot fungi reveals the divergence and evolution of species within the genus Claviceps are the result of varying mechanisms driving genome evolution and host range expansion.</title>
        <authorList>
            <person name="Wyka S.A."/>
            <person name="Mondo S.J."/>
            <person name="Liu M."/>
            <person name="Dettman J."/>
            <person name="Nalam V."/>
            <person name="Broders K.D."/>
        </authorList>
    </citation>
    <scope>NUCLEOTIDE SEQUENCE [LARGE SCALE GENOMIC DNA]</scope>
    <source>
        <strain evidence="10 11">CCC 1485</strain>
    </source>
</reference>
<evidence type="ECO:0000256" key="2">
    <source>
        <dbReference type="ARBA" id="ARBA00004496"/>
    </source>
</evidence>
<dbReference type="EMBL" id="SRPO01000072">
    <property type="protein sequence ID" value="KAG5943051.1"/>
    <property type="molecule type" value="Genomic_DNA"/>
</dbReference>
<dbReference type="InterPro" id="IPR039198">
    <property type="entry name" value="Srl3/Whi5"/>
</dbReference>
<feature type="compositionally biased region" description="Low complexity" evidence="9">
    <location>
        <begin position="378"/>
        <end position="392"/>
    </location>
</feature>
<dbReference type="Pfam" id="PF08528">
    <property type="entry name" value="Whi5"/>
    <property type="match status" value="1"/>
</dbReference>
<feature type="compositionally biased region" description="Acidic residues" evidence="9">
    <location>
        <begin position="572"/>
        <end position="582"/>
    </location>
</feature>
<sequence length="594" mass="64794">MGFESRQLPPYAQMSPYEQPQHHHHQQRESMGHYQQEHIRHAQQENTGHHPQQSMEYRQQESMGHHPHENIGYHQQENAGRQQQEKMRHHPQEDMRYHQKEDMVPGHGSSSFQHQPSHFISNPQISHRTPPMNHAVTPPASDMSSGTDALSTADAAAMLKQRYAPAMLAQTPPSASSHASQLHHLSAVAAAQVRLHPDPDSHLRKRMIDGEVKEYRNGSLSPVKGHARTTSGVSVDSAAASTITSASTISDLSAELKTRLSYAMVKVNHGWQTRSLDEVETLASQGAFTSPTSSASTVRHGRKGSSSSSPRAPPNNASTSRTCFAGHQRRNSESHPGTFSNKPALAPPATIQPSLPMSAPKSHPRRNSNPRYTPTMLSHSASPSANSPPVSNKHPRAMDPIINSPHKNVREQDAIETLLFMSSPGNSTNLKHSFSESASPGPNSQPSHPQSYLHPPRARHALPSSASSRRALPSARPPAQPKKVVFDKSPTAMAPPPPTSPMDLDSPPQHHQREQTHTSNRAGATKRHALSGPGHRRCALSLPSGLGLGNGTARRVLSDEDIERMLDRAGEEMVESSDEEIELPGRNRGVGGMG</sequence>
<organism evidence="10 11">
    <name type="scientific">Claviceps pazoutovae</name>
    <dbReference type="NCBI Taxonomy" id="1649127"/>
    <lineage>
        <taxon>Eukaryota</taxon>
        <taxon>Fungi</taxon>
        <taxon>Dikarya</taxon>
        <taxon>Ascomycota</taxon>
        <taxon>Pezizomycotina</taxon>
        <taxon>Sordariomycetes</taxon>
        <taxon>Hypocreomycetidae</taxon>
        <taxon>Hypocreales</taxon>
        <taxon>Clavicipitaceae</taxon>
        <taxon>Claviceps</taxon>
    </lineage>
</organism>
<dbReference type="InterPro" id="IPR013734">
    <property type="entry name" value="TF_Nrm1/Whi5"/>
</dbReference>
<evidence type="ECO:0000256" key="8">
    <source>
        <dbReference type="ARBA" id="ARBA00023242"/>
    </source>
</evidence>
<evidence type="ECO:0000256" key="9">
    <source>
        <dbReference type="SAM" id="MobiDB-lite"/>
    </source>
</evidence>
<dbReference type="GO" id="GO:0033309">
    <property type="term" value="C:SBF transcription complex"/>
    <property type="evidence" value="ECO:0007669"/>
    <property type="project" value="TreeGrafter"/>
</dbReference>
<feature type="region of interest" description="Disordered" evidence="9">
    <location>
        <begin position="422"/>
        <end position="552"/>
    </location>
</feature>
<dbReference type="GO" id="GO:0003712">
    <property type="term" value="F:transcription coregulator activity"/>
    <property type="evidence" value="ECO:0007669"/>
    <property type="project" value="TreeGrafter"/>
</dbReference>
<protein>
    <submittedName>
        <fullName evidence="10">Uncharacterized protein</fullName>
    </submittedName>
</protein>
<comment type="similarity">
    <text evidence="3">Belongs to the WHI5/NRM1 family.</text>
</comment>
<feature type="compositionally biased region" description="Low complexity" evidence="9">
    <location>
        <begin position="461"/>
        <end position="474"/>
    </location>
</feature>
<feature type="compositionally biased region" description="Polar residues" evidence="9">
    <location>
        <begin position="285"/>
        <end position="297"/>
    </location>
</feature>
<evidence type="ECO:0000313" key="11">
    <source>
        <dbReference type="Proteomes" id="UP000706124"/>
    </source>
</evidence>
<keyword evidence="7" id="KW-0804">Transcription</keyword>
<feature type="region of interest" description="Disordered" evidence="9">
    <location>
        <begin position="76"/>
        <end position="95"/>
    </location>
</feature>
<feature type="region of interest" description="Disordered" evidence="9">
    <location>
        <begin position="1"/>
        <end position="71"/>
    </location>
</feature>
<evidence type="ECO:0000256" key="3">
    <source>
        <dbReference type="ARBA" id="ARBA00006922"/>
    </source>
</evidence>
<dbReference type="PANTHER" id="PTHR28246:SF1">
    <property type="entry name" value="G1-SPECIFIC TRANSCRIPTIONAL REPRESSOR WHI5-RELATED"/>
    <property type="match status" value="1"/>
</dbReference>
<keyword evidence="6" id="KW-0805">Transcription regulation</keyword>
<accession>A0A9P7SJC0</accession>
<feature type="compositionally biased region" description="Basic residues" evidence="9">
    <location>
        <begin position="524"/>
        <end position="538"/>
    </location>
</feature>
<feature type="region of interest" description="Disordered" evidence="9">
    <location>
        <begin position="569"/>
        <end position="594"/>
    </location>
</feature>
<evidence type="ECO:0000256" key="6">
    <source>
        <dbReference type="ARBA" id="ARBA00023015"/>
    </source>
</evidence>
<evidence type="ECO:0000256" key="7">
    <source>
        <dbReference type="ARBA" id="ARBA00023163"/>
    </source>
</evidence>
<keyword evidence="4" id="KW-0963">Cytoplasm</keyword>
<dbReference type="AlphaFoldDB" id="A0A9P7SJC0"/>
<evidence type="ECO:0000256" key="1">
    <source>
        <dbReference type="ARBA" id="ARBA00004123"/>
    </source>
</evidence>
<comment type="subcellular location">
    <subcellularLocation>
        <location evidence="2">Cytoplasm</location>
    </subcellularLocation>
    <subcellularLocation>
        <location evidence="1">Nucleus</location>
    </subcellularLocation>
</comment>
<gene>
    <name evidence="10" type="ORF">E4U60_006949</name>
</gene>
<keyword evidence="11" id="KW-1185">Reference proteome</keyword>
<dbReference type="OrthoDB" id="2359117at2759"/>
<feature type="compositionally biased region" description="Basic and acidic residues" evidence="9">
    <location>
        <begin position="83"/>
        <end position="95"/>
    </location>
</feature>
<dbReference type="PANTHER" id="PTHR28246">
    <property type="entry name" value="G1-SPECIFIC TRANSCRIPTIONAL REPRESSOR WHI5-RELATED"/>
    <property type="match status" value="1"/>
</dbReference>
<comment type="caution">
    <text evidence="10">The sequence shown here is derived from an EMBL/GenBank/DDBJ whole genome shotgun (WGS) entry which is preliminary data.</text>
</comment>
<evidence type="ECO:0000313" key="10">
    <source>
        <dbReference type="EMBL" id="KAG5943051.1"/>
    </source>
</evidence>
<feature type="compositionally biased region" description="Basic and acidic residues" evidence="9">
    <location>
        <begin position="27"/>
        <end position="43"/>
    </location>
</feature>
<dbReference type="GO" id="GO:0005737">
    <property type="term" value="C:cytoplasm"/>
    <property type="evidence" value="ECO:0007669"/>
    <property type="project" value="UniProtKB-SubCell"/>
</dbReference>
<evidence type="ECO:0000256" key="5">
    <source>
        <dbReference type="ARBA" id="ARBA00022491"/>
    </source>
</evidence>
<feature type="compositionally biased region" description="Polar residues" evidence="9">
    <location>
        <begin position="423"/>
        <end position="450"/>
    </location>
</feature>
<proteinExistence type="inferred from homology"/>
<feature type="compositionally biased region" description="Polar residues" evidence="9">
    <location>
        <begin position="44"/>
        <end position="62"/>
    </location>
</feature>
<dbReference type="Proteomes" id="UP000706124">
    <property type="component" value="Unassembled WGS sequence"/>
</dbReference>